<name>A0ABU1W388_9GAMM</name>
<dbReference type="InterPro" id="IPR024467">
    <property type="entry name" value="Xre/MbcA/ParS-like_toxin-bd"/>
</dbReference>
<sequence length="130" mass="14652">MMSANTEAVLQQDPEKTAQVALSVFFNIMNAWQVKAKDQMVLLGKPAESTFYNWKKGKIASLSPDTLERISYIMGIYKALGILFASREQADAWPQKPNAAFNNETALDFMLKGSVMHLSDMRRYLDAQRG</sequence>
<proteinExistence type="predicted"/>
<dbReference type="RefSeq" id="WP_310280569.1">
    <property type="nucleotide sequence ID" value="NZ_JAVDWR010000015.1"/>
</dbReference>
<comment type="caution">
    <text evidence="3">The sequence shown here is derived from an EMBL/GenBank/DDBJ whole genome shotgun (WGS) entry which is preliminary data.</text>
</comment>
<dbReference type="Proteomes" id="UP001257909">
    <property type="component" value="Unassembled WGS sequence"/>
</dbReference>
<feature type="domain" description="Antitoxin Xre/MbcA/ParS-like toxin-binding" evidence="1">
    <location>
        <begin position="80"/>
        <end position="130"/>
    </location>
</feature>
<dbReference type="Pfam" id="PF09722">
    <property type="entry name" value="Xre_MbcA_ParS_C"/>
    <property type="match status" value="1"/>
</dbReference>
<organism evidence="3 4">
    <name type="scientific">Rheinheimera soli</name>
    <dbReference type="NCBI Taxonomy" id="443616"/>
    <lineage>
        <taxon>Bacteria</taxon>
        <taxon>Pseudomonadati</taxon>
        <taxon>Pseudomonadota</taxon>
        <taxon>Gammaproteobacteria</taxon>
        <taxon>Chromatiales</taxon>
        <taxon>Chromatiaceae</taxon>
        <taxon>Rheinheimera</taxon>
    </lineage>
</organism>
<gene>
    <name evidence="3" type="ORF">J2W69_003331</name>
</gene>
<protein>
    <submittedName>
        <fullName evidence="3">Uncharacterized protein (DUF2384 family)</fullName>
    </submittedName>
</protein>
<dbReference type="Pfam" id="PF20432">
    <property type="entry name" value="Xre-like-HTH"/>
    <property type="match status" value="1"/>
</dbReference>
<reference evidence="3 4" key="1">
    <citation type="submission" date="2023-07" db="EMBL/GenBank/DDBJ databases">
        <title>Sorghum-associated microbial communities from plants grown in Nebraska, USA.</title>
        <authorList>
            <person name="Schachtman D."/>
        </authorList>
    </citation>
    <scope>NUCLEOTIDE SEQUENCE [LARGE SCALE GENOMIC DNA]</scope>
    <source>
        <strain evidence="3 4">4138</strain>
    </source>
</reference>
<evidence type="ECO:0000259" key="2">
    <source>
        <dbReference type="Pfam" id="PF20432"/>
    </source>
</evidence>
<accession>A0ABU1W388</accession>
<evidence type="ECO:0000313" key="4">
    <source>
        <dbReference type="Proteomes" id="UP001257909"/>
    </source>
</evidence>
<keyword evidence="4" id="KW-1185">Reference proteome</keyword>
<dbReference type="EMBL" id="JAVDWR010000015">
    <property type="protein sequence ID" value="MDR7122372.1"/>
    <property type="molecule type" value="Genomic_DNA"/>
</dbReference>
<dbReference type="InterPro" id="IPR046847">
    <property type="entry name" value="Xre-like_HTH"/>
</dbReference>
<evidence type="ECO:0000259" key="1">
    <source>
        <dbReference type="Pfam" id="PF09722"/>
    </source>
</evidence>
<feature type="domain" description="Antitoxin Xre-like helix-turn-helix" evidence="2">
    <location>
        <begin position="20"/>
        <end position="75"/>
    </location>
</feature>
<evidence type="ECO:0000313" key="3">
    <source>
        <dbReference type="EMBL" id="MDR7122372.1"/>
    </source>
</evidence>